<dbReference type="EMBL" id="CDMY01000350">
    <property type="protein sequence ID" value="CEM04329.1"/>
    <property type="molecule type" value="Genomic_DNA"/>
</dbReference>
<name>A0A0G4EZ05_VITBC</name>
<reference evidence="4 5" key="1">
    <citation type="submission" date="2014-11" db="EMBL/GenBank/DDBJ databases">
        <authorList>
            <person name="Zhu J."/>
            <person name="Qi W."/>
            <person name="Song R."/>
        </authorList>
    </citation>
    <scope>NUCLEOTIDE SEQUENCE [LARGE SCALE GENOMIC DNA]</scope>
</reference>
<dbReference type="VEuPathDB" id="CryptoDB:Vbra_184"/>
<evidence type="ECO:0000256" key="3">
    <source>
        <dbReference type="SAM" id="SignalP"/>
    </source>
</evidence>
<feature type="region of interest" description="Disordered" evidence="1">
    <location>
        <begin position="264"/>
        <end position="297"/>
    </location>
</feature>
<evidence type="ECO:0000313" key="4">
    <source>
        <dbReference type="EMBL" id="CEM04329.1"/>
    </source>
</evidence>
<keyword evidence="2" id="KW-0812">Transmembrane</keyword>
<evidence type="ECO:0000256" key="2">
    <source>
        <dbReference type="SAM" id="Phobius"/>
    </source>
</evidence>
<keyword evidence="3" id="KW-0732">Signal</keyword>
<gene>
    <name evidence="4" type="ORF">Vbra_184</name>
</gene>
<organism evidence="4 5">
    <name type="scientific">Vitrella brassicaformis (strain CCMP3155)</name>
    <dbReference type="NCBI Taxonomy" id="1169540"/>
    <lineage>
        <taxon>Eukaryota</taxon>
        <taxon>Sar</taxon>
        <taxon>Alveolata</taxon>
        <taxon>Colpodellida</taxon>
        <taxon>Vitrellaceae</taxon>
        <taxon>Vitrella</taxon>
    </lineage>
</organism>
<sequence length="393" mass="42730">MPPPAAALIFLVLSSWRMLEVHPPHKGARFPADRRGAGWRLPAPPPVELLPAPPRVEQQMHLQMHLQMHAAMQPLALLAFRVIGNIERSPPKCGMLPAPANTHRPPSSAEPPGINDHRSADSTRSGGSNPWFILALSAVWVVYPGSLLLLLLRPASGQRDRGKRPRRAISRRVRRIIQRCSFKIAQRCRRSRAVDAGGECSGTVTRVKGDPSDAVFKVGDEVCGAISGCLKTYVTTRADQPLSSCRVSRHVSGGVDDVKKAISDSSCTAPTTPNNNVPNEAPLQHVAKSSGDAGSPTSDSWHTRVCFRAFLKHRAQPSASALSNYLAACDEELSHLLSGVGMTYETFSKTVMIRAFALYESSSLDAPDEKGLYQQALATELCILLDEYYAMSD</sequence>
<feature type="compositionally biased region" description="Low complexity" evidence="1">
    <location>
        <begin position="268"/>
        <end position="282"/>
    </location>
</feature>
<feature type="transmembrane region" description="Helical" evidence="2">
    <location>
        <begin position="131"/>
        <end position="152"/>
    </location>
</feature>
<accession>A0A0G4EZ05</accession>
<evidence type="ECO:0000313" key="5">
    <source>
        <dbReference type="Proteomes" id="UP000041254"/>
    </source>
</evidence>
<dbReference type="AlphaFoldDB" id="A0A0G4EZ05"/>
<keyword evidence="2" id="KW-1133">Transmembrane helix</keyword>
<dbReference type="Gene3D" id="3.90.180.10">
    <property type="entry name" value="Medium-chain alcohol dehydrogenases, catalytic domain"/>
    <property type="match status" value="1"/>
</dbReference>
<dbReference type="Proteomes" id="UP000041254">
    <property type="component" value="Unassembled WGS sequence"/>
</dbReference>
<proteinExistence type="predicted"/>
<keyword evidence="5" id="KW-1185">Reference proteome</keyword>
<evidence type="ECO:0000256" key="1">
    <source>
        <dbReference type="SAM" id="MobiDB-lite"/>
    </source>
</evidence>
<feature type="signal peptide" evidence="3">
    <location>
        <begin position="1"/>
        <end position="21"/>
    </location>
</feature>
<keyword evidence="2" id="KW-0472">Membrane</keyword>
<dbReference type="InParanoid" id="A0A0G4EZ05"/>
<feature type="chain" id="PRO_5005187851" description="4a-hydroxytetrahydrobiopterin dehydratase" evidence="3">
    <location>
        <begin position="22"/>
        <end position="393"/>
    </location>
</feature>
<protein>
    <recommendedName>
        <fullName evidence="6">4a-hydroxytetrahydrobiopterin dehydratase</fullName>
    </recommendedName>
</protein>
<evidence type="ECO:0008006" key="6">
    <source>
        <dbReference type="Google" id="ProtNLM"/>
    </source>
</evidence>
<feature type="region of interest" description="Disordered" evidence="1">
    <location>
        <begin position="93"/>
        <end position="122"/>
    </location>
</feature>